<keyword evidence="1" id="KW-0963">Cytoplasm</keyword>
<keyword evidence="1" id="KW-0378">Hydrolase</keyword>
<feature type="compositionally biased region" description="Low complexity" evidence="2">
    <location>
        <begin position="58"/>
        <end position="89"/>
    </location>
</feature>
<dbReference type="GO" id="GO:0005634">
    <property type="term" value="C:nucleus"/>
    <property type="evidence" value="ECO:0007669"/>
    <property type="project" value="UniProtKB-SubCell"/>
</dbReference>
<sequence length="463" mass="50197">MLCDVHASGTANLRRRSLAGSLLRGLLRAGLCTYRAGFEPIRDLPSLASSPPPLFFPNAAPHPSSSHFGNNGSSASLNNSASPLASSNSTVMSTGMKHSPSASQQFDSSYSNSSGSARGRTSYAPHASRASSVSGSSYASASSAGSYASAQSGPGEIAANAGTTWAKKKWFSLSLPNALSGTKAWTSDTGWGCMLRTGRVCWRWRWGVGVSGFFVFCAGFILLSRQRPGFLRARSPWVRTGRRWRRGAGRCWGRRRTSTRSFAFLGGFAVVFVRAVFASAAANFLSQKGRKGTFAFFSLVFVCVDCVRGCGCIVPVCARLRRAPRRRFTVGVSQSHLLFYFLYFIFLDILRPPARRPWGLTLRGGWWGVRRRWYAGSVRVDVTFILRFVESVGSGREMGVREIRPTSRRLCPEIAACRSCVLATPCPTCLRTSALPALLFTFFLPVRSGPGGRFGSRCGTDGA</sequence>
<gene>
    <name evidence="5" type="ORF">B0H16DRAFT_581471</name>
</gene>
<feature type="transmembrane region" description="Helical" evidence="3">
    <location>
        <begin position="262"/>
        <end position="282"/>
    </location>
</feature>
<dbReference type="Proteomes" id="UP001215598">
    <property type="component" value="Unassembled WGS sequence"/>
</dbReference>
<dbReference type="GO" id="GO:0005737">
    <property type="term" value="C:cytoplasm"/>
    <property type="evidence" value="ECO:0007669"/>
    <property type="project" value="UniProtKB-SubCell"/>
</dbReference>
<dbReference type="GO" id="GO:0019786">
    <property type="term" value="F:protein-phosphatidylethanolamide deconjugating activity"/>
    <property type="evidence" value="ECO:0007669"/>
    <property type="project" value="InterPro"/>
</dbReference>
<dbReference type="InterPro" id="IPR038765">
    <property type="entry name" value="Papain-like_cys_pep_sf"/>
</dbReference>
<evidence type="ECO:0000256" key="1">
    <source>
        <dbReference type="RuleBase" id="RU363115"/>
    </source>
</evidence>
<protein>
    <recommendedName>
        <fullName evidence="1">Cysteine protease</fullName>
        <ecNumber evidence="1">3.4.22.-</ecNumber>
    </recommendedName>
</protein>
<dbReference type="EC" id="3.4.22.-" evidence="1"/>
<feature type="transmembrane region" description="Helical" evidence="3">
    <location>
        <begin position="294"/>
        <end position="316"/>
    </location>
</feature>
<feature type="region of interest" description="Disordered" evidence="2">
    <location>
        <begin position="58"/>
        <end position="134"/>
    </location>
</feature>
<comment type="caution">
    <text evidence="5">The sequence shown here is derived from an EMBL/GenBank/DDBJ whole genome shotgun (WGS) entry which is preliminary data.</text>
</comment>
<keyword evidence="3" id="KW-0812">Transmembrane</keyword>
<evidence type="ECO:0000313" key="5">
    <source>
        <dbReference type="EMBL" id="KAJ7712209.1"/>
    </source>
</evidence>
<keyword evidence="3" id="KW-0472">Membrane</keyword>
<comment type="similarity">
    <text evidence="1">Belongs to the peptidase C54 family.</text>
</comment>
<keyword evidence="1" id="KW-0645">Protease</keyword>
<evidence type="ECO:0000259" key="4">
    <source>
        <dbReference type="Pfam" id="PF03416"/>
    </source>
</evidence>
<evidence type="ECO:0000256" key="2">
    <source>
        <dbReference type="SAM" id="MobiDB-lite"/>
    </source>
</evidence>
<dbReference type="AlphaFoldDB" id="A0AAD7H566"/>
<dbReference type="InterPro" id="IPR046792">
    <property type="entry name" value="Peptidase_C54_cat"/>
</dbReference>
<keyword evidence="1" id="KW-0539">Nucleus</keyword>
<proteinExistence type="inferred from homology"/>
<dbReference type="GO" id="GO:0006508">
    <property type="term" value="P:proteolysis"/>
    <property type="evidence" value="ECO:0007669"/>
    <property type="project" value="UniProtKB-KW"/>
</dbReference>
<dbReference type="SUPFAM" id="SSF54001">
    <property type="entry name" value="Cysteine proteinases"/>
    <property type="match status" value="1"/>
</dbReference>
<feature type="compositionally biased region" description="Low complexity" evidence="2">
    <location>
        <begin position="99"/>
        <end position="116"/>
    </location>
</feature>
<reference evidence="5" key="1">
    <citation type="submission" date="2023-03" db="EMBL/GenBank/DDBJ databases">
        <title>Massive genome expansion in bonnet fungi (Mycena s.s.) driven by repeated elements and novel gene families across ecological guilds.</title>
        <authorList>
            <consortium name="Lawrence Berkeley National Laboratory"/>
            <person name="Harder C.B."/>
            <person name="Miyauchi S."/>
            <person name="Viragh M."/>
            <person name="Kuo A."/>
            <person name="Thoen E."/>
            <person name="Andreopoulos B."/>
            <person name="Lu D."/>
            <person name="Skrede I."/>
            <person name="Drula E."/>
            <person name="Henrissat B."/>
            <person name="Morin E."/>
            <person name="Kohler A."/>
            <person name="Barry K."/>
            <person name="LaButti K."/>
            <person name="Morin E."/>
            <person name="Salamov A."/>
            <person name="Lipzen A."/>
            <person name="Mereny Z."/>
            <person name="Hegedus B."/>
            <person name="Baldrian P."/>
            <person name="Stursova M."/>
            <person name="Weitz H."/>
            <person name="Taylor A."/>
            <person name="Grigoriev I.V."/>
            <person name="Nagy L.G."/>
            <person name="Martin F."/>
            <person name="Kauserud H."/>
        </authorList>
    </citation>
    <scope>NUCLEOTIDE SEQUENCE</scope>
    <source>
        <strain evidence="5">CBHHK182m</strain>
    </source>
</reference>
<keyword evidence="6" id="KW-1185">Reference proteome</keyword>
<accession>A0AAD7H566</accession>
<evidence type="ECO:0000256" key="3">
    <source>
        <dbReference type="SAM" id="Phobius"/>
    </source>
</evidence>
<keyword evidence="3" id="KW-1133">Transmembrane helix</keyword>
<dbReference type="GO" id="GO:0008234">
    <property type="term" value="F:cysteine-type peptidase activity"/>
    <property type="evidence" value="ECO:0007669"/>
    <property type="project" value="InterPro"/>
</dbReference>
<feature type="domain" description="Peptidase C54 catalytic" evidence="4">
    <location>
        <begin position="31"/>
        <end position="200"/>
    </location>
</feature>
<dbReference type="Pfam" id="PF03416">
    <property type="entry name" value="Peptidase_C54"/>
    <property type="match status" value="1"/>
</dbReference>
<dbReference type="EMBL" id="JARKIB010000374">
    <property type="protein sequence ID" value="KAJ7712209.1"/>
    <property type="molecule type" value="Genomic_DNA"/>
</dbReference>
<comment type="function">
    <text evidence="1">Required for selective autophagic degradation of the nucleus (nucleophagy) as well as for mitophagy which contributes to regulate mitochondrial quantity and quality by eliminating the mitochondria to a basal level to fulfill cellular energy requirements and preventing excess ROS production.</text>
</comment>
<feature type="transmembrane region" description="Helical" evidence="3">
    <location>
        <begin position="328"/>
        <end position="347"/>
    </location>
</feature>
<evidence type="ECO:0000313" key="6">
    <source>
        <dbReference type="Proteomes" id="UP001215598"/>
    </source>
</evidence>
<feature type="transmembrane region" description="Helical" evidence="3">
    <location>
        <begin position="204"/>
        <end position="224"/>
    </location>
</feature>
<comment type="subcellular location">
    <subcellularLocation>
        <location evidence="1">Nucleus</location>
    </subcellularLocation>
    <subcellularLocation>
        <location evidence="1">Cytoplasm</location>
    </subcellularLocation>
</comment>
<name>A0AAD7H566_9AGAR</name>
<organism evidence="5 6">
    <name type="scientific">Mycena metata</name>
    <dbReference type="NCBI Taxonomy" id="1033252"/>
    <lineage>
        <taxon>Eukaryota</taxon>
        <taxon>Fungi</taxon>
        <taxon>Dikarya</taxon>
        <taxon>Basidiomycota</taxon>
        <taxon>Agaricomycotina</taxon>
        <taxon>Agaricomycetes</taxon>
        <taxon>Agaricomycetidae</taxon>
        <taxon>Agaricales</taxon>
        <taxon>Marasmiineae</taxon>
        <taxon>Mycenaceae</taxon>
        <taxon>Mycena</taxon>
    </lineage>
</organism>